<feature type="transmembrane region" description="Helical" evidence="5">
    <location>
        <begin position="124"/>
        <end position="142"/>
    </location>
</feature>
<evidence type="ECO:0000313" key="8">
    <source>
        <dbReference type="Proteomes" id="UP000035444"/>
    </source>
</evidence>
<sequence length="216" mass="23469">MTTSLIIGGLVLFSLLHLVTATRSIRSAAAEHLSELQYKSLFSLLSLVTFGGAIYGYIESSYVEFWVPESAVVLFQSFVLMPIAIILLVSSYISRGTQRLTRHPMLMGVAIACFSHVLVNGDLAFILFFGGLGTYAVLAMIWSDYQCRISKGPKDQLFLEQTGYFPSFGRLYPEEGDILPRVGTLGPVIGAVSYGLAITYHGQLLGVSPLSSLLAS</sequence>
<organism evidence="7 8">
    <name type="scientific">Kiloniella spongiae</name>
    <dbReference type="NCBI Taxonomy" id="1489064"/>
    <lineage>
        <taxon>Bacteria</taxon>
        <taxon>Pseudomonadati</taxon>
        <taxon>Pseudomonadota</taxon>
        <taxon>Alphaproteobacteria</taxon>
        <taxon>Rhodospirillales</taxon>
        <taxon>Kiloniellaceae</taxon>
        <taxon>Kiloniella</taxon>
    </lineage>
</organism>
<keyword evidence="2 5" id="KW-0812">Transmembrane</keyword>
<feature type="transmembrane region" description="Helical" evidence="5">
    <location>
        <begin position="6"/>
        <end position="26"/>
    </location>
</feature>
<dbReference type="Pfam" id="PF07298">
    <property type="entry name" value="NnrU"/>
    <property type="match status" value="1"/>
</dbReference>
<proteinExistence type="predicted"/>
<evidence type="ECO:0000313" key="7">
    <source>
        <dbReference type="EMBL" id="KLN62350.1"/>
    </source>
</evidence>
<evidence type="ECO:0000256" key="5">
    <source>
        <dbReference type="SAM" id="Phobius"/>
    </source>
</evidence>
<evidence type="ECO:0000256" key="2">
    <source>
        <dbReference type="ARBA" id="ARBA00022692"/>
    </source>
</evidence>
<name>A0A0H2N0A3_9PROT</name>
<comment type="caution">
    <text evidence="7">The sequence shown here is derived from an EMBL/GenBank/DDBJ whole genome shotgun (WGS) entry which is preliminary data.</text>
</comment>
<dbReference type="AlphaFoldDB" id="A0A0H2N0A3"/>
<dbReference type="OrthoDB" id="5293641at2"/>
<reference evidence="7 8" key="1">
    <citation type="submission" date="2015-03" db="EMBL/GenBank/DDBJ databases">
        <title>Genome Sequence of Kiloniella spongiae MEBiC09566, isolated from a marine sponge.</title>
        <authorList>
            <person name="Shao Z."/>
            <person name="Wang L."/>
            <person name="Li X."/>
        </authorList>
    </citation>
    <scope>NUCLEOTIDE SEQUENCE [LARGE SCALE GENOMIC DNA]</scope>
    <source>
        <strain evidence="7 8">MEBiC09566</strain>
    </source>
</reference>
<comment type="subcellular location">
    <subcellularLocation>
        <location evidence="1">Membrane</location>
        <topology evidence="1">Multi-pass membrane protein</topology>
    </subcellularLocation>
</comment>
<dbReference type="InterPro" id="IPR009915">
    <property type="entry name" value="NnrU_dom"/>
</dbReference>
<protein>
    <recommendedName>
        <fullName evidence="6">NnrU domain-containing protein</fullName>
    </recommendedName>
</protein>
<evidence type="ECO:0000259" key="6">
    <source>
        <dbReference type="Pfam" id="PF07298"/>
    </source>
</evidence>
<keyword evidence="8" id="KW-1185">Reference proteome</keyword>
<keyword evidence="4 5" id="KW-0472">Membrane</keyword>
<gene>
    <name evidence="7" type="ORF">WH96_02240</name>
</gene>
<dbReference type="EMBL" id="LAQL01000002">
    <property type="protein sequence ID" value="KLN62350.1"/>
    <property type="molecule type" value="Genomic_DNA"/>
</dbReference>
<feature type="domain" description="NnrU" evidence="6">
    <location>
        <begin position="6"/>
        <end position="209"/>
    </location>
</feature>
<keyword evidence="3 5" id="KW-1133">Transmembrane helix</keyword>
<feature type="transmembrane region" description="Helical" evidence="5">
    <location>
        <begin position="38"/>
        <end position="58"/>
    </location>
</feature>
<feature type="transmembrane region" description="Helical" evidence="5">
    <location>
        <begin position="100"/>
        <end position="118"/>
    </location>
</feature>
<dbReference type="GO" id="GO:0016020">
    <property type="term" value="C:membrane"/>
    <property type="evidence" value="ECO:0007669"/>
    <property type="project" value="UniProtKB-SubCell"/>
</dbReference>
<evidence type="ECO:0000256" key="1">
    <source>
        <dbReference type="ARBA" id="ARBA00004141"/>
    </source>
</evidence>
<dbReference type="Proteomes" id="UP000035444">
    <property type="component" value="Unassembled WGS sequence"/>
</dbReference>
<feature type="transmembrane region" description="Helical" evidence="5">
    <location>
        <begin position="70"/>
        <end position="93"/>
    </location>
</feature>
<dbReference type="STRING" id="1489064.WH96_02240"/>
<evidence type="ECO:0000256" key="3">
    <source>
        <dbReference type="ARBA" id="ARBA00022989"/>
    </source>
</evidence>
<dbReference type="RefSeq" id="WP_047762473.1">
    <property type="nucleotide sequence ID" value="NZ_LAQL01000002.1"/>
</dbReference>
<accession>A0A0H2N0A3</accession>
<evidence type="ECO:0000256" key="4">
    <source>
        <dbReference type="ARBA" id="ARBA00023136"/>
    </source>
</evidence>